<dbReference type="STRING" id="1029756.W911_03810"/>
<dbReference type="AlphaFoldDB" id="V5SCM8"/>
<organism evidence="3 4">
    <name type="scientific">Hyphomicrobium nitrativorans NL23</name>
    <dbReference type="NCBI Taxonomy" id="1029756"/>
    <lineage>
        <taxon>Bacteria</taxon>
        <taxon>Pseudomonadati</taxon>
        <taxon>Pseudomonadota</taxon>
        <taxon>Alphaproteobacteria</taxon>
        <taxon>Hyphomicrobiales</taxon>
        <taxon>Hyphomicrobiaceae</taxon>
        <taxon>Hyphomicrobium</taxon>
    </lineage>
</organism>
<reference evidence="3 4" key="1">
    <citation type="journal article" date="2014" name="Genome Announc.">
        <title>Complete Genome Sequence of Hyphomicrobium nitrativorans Strain NL23, a Denitrifying Bacterium Isolated from Biofilm of a Methanol-Fed Denitrification System Treating Seawater at the Montreal Biodome.</title>
        <authorList>
            <person name="Martineau C."/>
            <person name="Villeneuve C."/>
            <person name="Mauffrey F."/>
            <person name="Villemur R."/>
        </authorList>
    </citation>
    <scope>NUCLEOTIDE SEQUENCE [LARGE SCALE GENOMIC DNA]</scope>
    <source>
        <strain evidence="3">NL23</strain>
    </source>
</reference>
<dbReference type="EMBL" id="CP006912">
    <property type="protein sequence ID" value="AHB47724.1"/>
    <property type="molecule type" value="Genomic_DNA"/>
</dbReference>
<protein>
    <recommendedName>
        <fullName evidence="5">DUF1287 domain-containing protein</fullName>
    </recommendedName>
</protein>
<gene>
    <name evidence="3" type="ORF">W911_03810</name>
</gene>
<dbReference type="PATRIC" id="fig|1029756.8.peg.795"/>
<evidence type="ECO:0000313" key="4">
    <source>
        <dbReference type="Proteomes" id="UP000018542"/>
    </source>
</evidence>
<accession>V5SCM8</accession>
<dbReference type="Proteomes" id="UP000018542">
    <property type="component" value="Chromosome"/>
</dbReference>
<evidence type="ECO:0000256" key="2">
    <source>
        <dbReference type="SAM" id="Phobius"/>
    </source>
</evidence>
<dbReference type="HOGENOM" id="CLU_524553_0_0_5"/>
<dbReference type="InterPro" id="IPR009706">
    <property type="entry name" value="DUF1287"/>
</dbReference>
<dbReference type="Pfam" id="PF06940">
    <property type="entry name" value="DUF1287"/>
    <property type="match status" value="1"/>
</dbReference>
<keyword evidence="2" id="KW-0812">Transmembrane</keyword>
<evidence type="ECO:0008006" key="5">
    <source>
        <dbReference type="Google" id="ProtNLM"/>
    </source>
</evidence>
<proteinExistence type="predicted"/>
<sequence>MKKPRKPKPKAKRRAPSPAIAPRRTLAPAQRARHAGRAQRHTSLASIGRRHLSAIRSSGTASARRGWSELARLAQRISAGELRSTFENSRTPPRTIALPYSRDERQVLLLLFLPILLVASALVAHQSMRTLYDYVTLAAIVGPDREVASIRPGIAKTGLPPAAELPEPAARPAIARETAMPATAVRLLAGTPETEAPNPTAPTVPAVAQAGYADARQVATPADLAPVPRNLSSIPETKAPATAALPSEPPTTVAFLNPAPVAGLRQPSVVPAPIEAFEADDSGQPILPGICTVADAERNAPVMTGTLPVSTAAPVSLSPEAFGLRLAEAAEAQTTVFVVYNDTYRSIAYPMGDVHHMFGVCTDVVVRAYRALGLDLQALVHQTRSGRGDRNIDHRRTEVLRRFFAAHGESLPVSPFAEDYRPGDIVTYHRPQNRGSRSHIAIVSSEIAPSGRPMIVHNRGWGPQLEDALFVDRITGHYRYRGPMPVQEARAPERAAPSISPVAGIAAAALPVFLPAPGN</sequence>
<keyword evidence="4" id="KW-1185">Reference proteome</keyword>
<dbReference type="KEGG" id="hni:W911_03810"/>
<keyword evidence="2" id="KW-0472">Membrane</keyword>
<evidence type="ECO:0000313" key="3">
    <source>
        <dbReference type="EMBL" id="AHB47724.1"/>
    </source>
</evidence>
<keyword evidence="2" id="KW-1133">Transmembrane helix</keyword>
<feature type="compositionally biased region" description="Basic residues" evidence="1">
    <location>
        <begin position="1"/>
        <end position="15"/>
    </location>
</feature>
<name>V5SCM8_9HYPH</name>
<dbReference type="RefSeq" id="WP_023786174.1">
    <property type="nucleotide sequence ID" value="NC_022997.1"/>
</dbReference>
<evidence type="ECO:0000256" key="1">
    <source>
        <dbReference type="SAM" id="MobiDB-lite"/>
    </source>
</evidence>
<feature type="compositionally biased region" description="Basic residues" evidence="1">
    <location>
        <begin position="31"/>
        <end position="40"/>
    </location>
</feature>
<feature type="transmembrane region" description="Helical" evidence="2">
    <location>
        <begin position="107"/>
        <end position="124"/>
    </location>
</feature>
<feature type="region of interest" description="Disordered" evidence="1">
    <location>
        <begin position="1"/>
        <end position="49"/>
    </location>
</feature>